<keyword evidence="1" id="KW-0472">Membrane</keyword>
<dbReference type="EMBL" id="NGLE02000001">
    <property type="protein sequence ID" value="MEI5994167.1"/>
    <property type="molecule type" value="Genomic_DNA"/>
</dbReference>
<keyword evidence="1" id="KW-0812">Transmembrane</keyword>
<organism evidence="3">
    <name type="scientific">Candidatus Enterococcus mansonii</name>
    <dbReference type="NCBI Taxonomy" id="1834181"/>
    <lineage>
        <taxon>Bacteria</taxon>
        <taxon>Bacillati</taxon>
        <taxon>Bacillota</taxon>
        <taxon>Bacilli</taxon>
        <taxon>Lactobacillales</taxon>
        <taxon>Enterococcaceae</taxon>
        <taxon>Enterococcus</taxon>
    </lineage>
</organism>
<keyword evidence="4" id="KW-1185">Reference proteome</keyword>
<dbReference type="STRING" id="1834181.A5880_001645"/>
<dbReference type="Proteomes" id="UP000195139">
    <property type="component" value="Unassembled WGS sequence"/>
</dbReference>
<dbReference type="EMBL" id="NGLE01000002">
    <property type="protein sequence ID" value="OTO08645.1"/>
    <property type="molecule type" value="Genomic_DNA"/>
</dbReference>
<accession>A0A242CEH7</accession>
<keyword evidence="1" id="KW-1133">Transmembrane helix</keyword>
<evidence type="ECO:0000313" key="4">
    <source>
        <dbReference type="Proteomes" id="UP000195139"/>
    </source>
</evidence>
<feature type="transmembrane region" description="Helical" evidence="1">
    <location>
        <begin position="21"/>
        <end position="38"/>
    </location>
</feature>
<reference evidence="2 4" key="2">
    <citation type="submission" date="2018-07" db="EMBL/GenBank/DDBJ databases">
        <title>The Genome Sequence of Enterococcus sp. DIV0659b.</title>
        <authorList>
            <consortium name="The Broad Institute Genomics Platform"/>
            <consortium name="The Broad Institute Genomic Center for Infectious Diseases"/>
            <person name="Earl A."/>
            <person name="Manson A."/>
            <person name="Schwartman J."/>
            <person name="Gilmore M."/>
            <person name="Abouelleil A."/>
            <person name="Cao P."/>
            <person name="Chapman S."/>
            <person name="Cusick C."/>
            <person name="Shea T."/>
            <person name="Young S."/>
            <person name="Neafsey D."/>
            <person name="Nusbaum C."/>
            <person name="Birren B."/>
        </authorList>
    </citation>
    <scope>NUCLEOTIDE SEQUENCE [LARGE SCALE GENOMIC DNA]</scope>
    <source>
        <strain evidence="2 4">4G2_DIV0659</strain>
    </source>
</reference>
<dbReference type="AlphaFoldDB" id="A0A242CEH7"/>
<gene>
    <name evidence="3" type="ORF">A5880_001645</name>
    <name evidence="2" type="ORF">A5880_001725</name>
</gene>
<evidence type="ECO:0000313" key="3">
    <source>
        <dbReference type="EMBL" id="OTO08645.1"/>
    </source>
</evidence>
<name>A0A242CEH7_9ENTE</name>
<reference evidence="3" key="1">
    <citation type="submission" date="2017-05" db="EMBL/GenBank/DDBJ databases">
        <title>The Genome Sequence of Enterococcus sp. 4G2_DIV0659.</title>
        <authorList>
            <consortium name="The Broad Institute Genomics Platform"/>
            <consortium name="The Broad Institute Genomic Center for Infectious Diseases"/>
            <person name="Earl A."/>
            <person name="Manson A."/>
            <person name="Schwartman J."/>
            <person name="Gilmore M."/>
            <person name="Abouelleil A."/>
            <person name="Cao P."/>
            <person name="Chapman S."/>
            <person name="Cusick C."/>
            <person name="Shea T."/>
            <person name="Young S."/>
            <person name="Neafsey D."/>
            <person name="Nusbaum C."/>
            <person name="Birren B."/>
        </authorList>
    </citation>
    <scope>NUCLEOTIDE SEQUENCE [LARGE SCALE GENOMIC DNA]</scope>
    <source>
        <strain evidence="3">4G2_DIV0659</strain>
    </source>
</reference>
<evidence type="ECO:0000256" key="1">
    <source>
        <dbReference type="SAM" id="Phobius"/>
    </source>
</evidence>
<comment type="caution">
    <text evidence="3">The sequence shown here is derived from an EMBL/GenBank/DDBJ whole genome shotgun (WGS) entry which is preliminary data.</text>
</comment>
<sequence>MKTIKFVEVEKQLLNGHVGDFWTGVGIGVGIAVGVITVT</sequence>
<protein>
    <submittedName>
        <fullName evidence="3">Uncharacterized protein</fullName>
    </submittedName>
</protein>
<evidence type="ECO:0000313" key="2">
    <source>
        <dbReference type="EMBL" id="MEI5994167.1"/>
    </source>
</evidence>
<proteinExistence type="predicted"/>